<protein>
    <submittedName>
        <fullName evidence="3">WD40 domain protein beta Propeller</fullName>
    </submittedName>
</protein>
<gene>
    <name evidence="3" type="ORF">UT29_C0002G0030</name>
</gene>
<reference evidence="3 4" key="1">
    <citation type="journal article" date="2015" name="Nature">
        <title>rRNA introns, odd ribosomes, and small enigmatic genomes across a large radiation of phyla.</title>
        <authorList>
            <person name="Brown C.T."/>
            <person name="Hug L.A."/>
            <person name="Thomas B.C."/>
            <person name="Sharon I."/>
            <person name="Castelle C.J."/>
            <person name="Singh A."/>
            <person name="Wilkins M.J."/>
            <person name="Williams K.H."/>
            <person name="Banfield J.F."/>
        </authorList>
    </citation>
    <scope>NUCLEOTIDE SEQUENCE [LARGE SCALE GENOMIC DNA]</scope>
    <source>
        <strain evidence="4">GW2011_GWA1_39_13</strain>
    </source>
</reference>
<dbReference type="Proteomes" id="UP000034845">
    <property type="component" value="Unassembled WGS sequence"/>
</dbReference>
<comment type="similarity">
    <text evidence="1">Belongs to the TolB family.</text>
</comment>
<proteinExistence type="inferred from homology"/>
<keyword evidence="2" id="KW-0812">Transmembrane</keyword>
<evidence type="ECO:0000256" key="2">
    <source>
        <dbReference type="SAM" id="Phobius"/>
    </source>
</evidence>
<dbReference type="EMBL" id="LBWF01000002">
    <property type="protein sequence ID" value="KKR02468.1"/>
    <property type="molecule type" value="Genomic_DNA"/>
</dbReference>
<evidence type="ECO:0000256" key="1">
    <source>
        <dbReference type="ARBA" id="ARBA00009820"/>
    </source>
</evidence>
<dbReference type="InterPro" id="IPR011042">
    <property type="entry name" value="6-blade_b-propeller_TolB-like"/>
</dbReference>
<organism evidence="3 4">
    <name type="scientific">Yanofskybacteria sp. (strain GW2011_GWA1_39_13)</name>
    <dbReference type="NCBI Taxonomy" id="1619019"/>
    <lineage>
        <taxon>Bacteria</taxon>
        <taxon>Candidatus Yanofskyibacteriota</taxon>
    </lineage>
</organism>
<evidence type="ECO:0000313" key="4">
    <source>
        <dbReference type="Proteomes" id="UP000034845"/>
    </source>
</evidence>
<dbReference type="PANTHER" id="PTHR36842:SF1">
    <property type="entry name" value="PROTEIN TOLB"/>
    <property type="match status" value="1"/>
</dbReference>
<dbReference type="InterPro" id="IPR011659">
    <property type="entry name" value="WD40"/>
</dbReference>
<accession>A0A0G0MH08</accession>
<dbReference type="SUPFAM" id="SSF69304">
    <property type="entry name" value="Tricorn protease N-terminal domain"/>
    <property type="match status" value="1"/>
</dbReference>
<dbReference type="AlphaFoldDB" id="A0A0G0MH08"/>
<dbReference type="Gene3D" id="2.120.10.30">
    <property type="entry name" value="TolB, C-terminal domain"/>
    <property type="match status" value="1"/>
</dbReference>
<dbReference type="Gene3D" id="2.40.160.50">
    <property type="entry name" value="membrane protein fhac: a member of the omp85/tpsb transporter family"/>
    <property type="match status" value="1"/>
</dbReference>
<comment type="caution">
    <text evidence="3">The sequence shown here is derived from an EMBL/GenBank/DDBJ whole genome shotgun (WGS) entry which is preliminary data.</text>
</comment>
<name>A0A0G0MH08_YANXG</name>
<dbReference type="Pfam" id="PF07676">
    <property type="entry name" value="PD40"/>
    <property type="match status" value="2"/>
</dbReference>
<sequence length="1154" mass="132171">MAKSLPSIFSGLGDSVMAGSFFCLQKRGGLLYFGQISALCQLGQEMAKKLVLLVLIILLMPFTAYAQFGKNQVIWEKTTWNFYQSAHFDFYFSLEIKDEEVQKHFANLVAHVENSSEFLSVKLNHQLRKRPIVVVSRTHSQFEALHLAGGEFMPEGVGAYAFPRGSRLTSDSDMILVVKPDFLPVLNRTIFTHELVHIFQFDMVSRGFLSRTIGADPIEQWLYEATADYLANKFAPYSRDDIRKMEQRLAAANVKNPQMGLPTLEMLSQGQANPYSLGAMVFMFLESKYGEQATADLVMGIFKRRGQKFDELLADISQGEFYNAEAFDRAHRNYWAEKYAKDSLDRPKPYQETSSMKSRQIIKQPYPYPLTSTEISPDGNFVAFLTYNPKNGIVLAVSHMLPQDDLPYVPLAKRKKFRVFGNKVAIQGKPIQVLTTFMPPKHYEYIIAQELNVWPFNGSDLDWWQDKEWASKVGDAEYILEMDNKNLAELRAMVSKDRPNDYNERIVAIEEEIKSVEKDIKQLKRTPDVSKIAFFARNNKDHALFVLDVNTGKFVQEIEIPLDQAFSPNFSSDAKLIYFSAAKNIQRDIYSMNLATRELKNLTNGGVFNSAPQVSPDGAKIAYVAFDGSFQKLFMLDMVTGNKEQLTYGRWNDNSPSWSSDNSTLVYTSDEKDGIWNLYTLDLSAHVSKQWSEVYGGIFTPKFVTDENYDRNDRVVYSTNMEDDQFRSYIFSNFELFDSRLKEPLRTFAIENKNENMELAFRSQGAVEEQLEQSQLSNPQEPPARWKLYGSDVTIGSSSYWGIFASSQFMLQDMLANRTYSGIYAQQGGFNYMDFSYLNRSRRWGWAANVNRAQYPLYYMLRDFKGQYPRYENPNGEHDQFTLNNTWVKELSSSLYVEYPFNKWNRLELGIRPHKRSYFLPLTDESLELFGDSIPEIDRQMYRFFKDSNGQANVGFTAAFVRDTILYSNDTLGPMHGNALRGQVEYGPGLNKNSAAYFTAQFDARKYIRLSNSSLFAVRATGLNSNRPNGEFMLLGGSDTLRNYPYFSIAGNQVGYGSAELRFPVADVFLLGSIPFQVRGTFFGDYAIAKFSNPRAQRAELSSYDGNTSLPARREWAYGVGLQAYVFLPLNFEWAKTRFSPDKWTFNVRIGFSF</sequence>
<dbReference type="PANTHER" id="PTHR36842">
    <property type="entry name" value="PROTEIN TOLB HOMOLOG"/>
    <property type="match status" value="1"/>
</dbReference>
<keyword evidence="2" id="KW-0472">Membrane</keyword>
<evidence type="ECO:0000313" key="3">
    <source>
        <dbReference type="EMBL" id="KKR02468.1"/>
    </source>
</evidence>
<keyword evidence="2" id="KW-1133">Transmembrane helix</keyword>
<feature type="transmembrane region" description="Helical" evidence="2">
    <location>
        <begin position="50"/>
        <end position="68"/>
    </location>
</feature>